<dbReference type="GO" id="GO:0005634">
    <property type="term" value="C:nucleus"/>
    <property type="evidence" value="ECO:0007669"/>
    <property type="project" value="TreeGrafter"/>
</dbReference>
<accession>A0A0F7SUX8</accession>
<protein>
    <recommendedName>
        <fullName evidence="1">mRNA m(6)A methyltransferase</fullName>
        <ecNumber evidence="1">2.1.1.348</ecNumber>
    </recommendedName>
</protein>
<dbReference type="PANTHER" id="PTHR12829">
    <property type="entry name" value="N6-ADENOSINE-METHYLTRANSFERASE"/>
    <property type="match status" value="1"/>
</dbReference>
<keyword evidence="2 8" id="KW-0489">Methyltransferase</keyword>
<evidence type="ECO:0000313" key="8">
    <source>
        <dbReference type="EMBL" id="CED85311.1"/>
    </source>
</evidence>
<dbReference type="PANTHER" id="PTHR12829:SF7">
    <property type="entry name" value="N6-ADENOSINE-METHYLTRANSFERASE CATALYTIC SUBUNIT"/>
    <property type="match status" value="1"/>
</dbReference>
<keyword evidence="4" id="KW-0949">S-adenosyl-L-methionine</keyword>
<comment type="catalytic activity">
    <reaction evidence="5">
        <text>an adenosine in mRNA + S-adenosyl-L-methionine = an N(6)-methyladenosine in mRNA + S-adenosyl-L-homocysteine + H(+)</text>
        <dbReference type="Rhea" id="RHEA:55584"/>
        <dbReference type="Rhea" id="RHEA-COMP:12414"/>
        <dbReference type="Rhea" id="RHEA-COMP:12417"/>
        <dbReference type="ChEBI" id="CHEBI:15378"/>
        <dbReference type="ChEBI" id="CHEBI:57856"/>
        <dbReference type="ChEBI" id="CHEBI:59789"/>
        <dbReference type="ChEBI" id="CHEBI:74411"/>
        <dbReference type="ChEBI" id="CHEBI:74449"/>
        <dbReference type="EC" id="2.1.1.348"/>
    </reaction>
</comment>
<evidence type="ECO:0000256" key="6">
    <source>
        <dbReference type="PROSITE-ProRule" id="PRU00489"/>
    </source>
</evidence>
<evidence type="ECO:0000256" key="3">
    <source>
        <dbReference type="ARBA" id="ARBA00022679"/>
    </source>
</evidence>
<dbReference type="InterPro" id="IPR029063">
    <property type="entry name" value="SAM-dependent_MTases_sf"/>
</dbReference>
<dbReference type="Pfam" id="PF05063">
    <property type="entry name" value="MT-A70"/>
    <property type="match status" value="1"/>
</dbReference>
<feature type="region of interest" description="Disordered" evidence="7">
    <location>
        <begin position="1"/>
        <end position="41"/>
    </location>
</feature>
<evidence type="ECO:0000256" key="2">
    <source>
        <dbReference type="ARBA" id="ARBA00022603"/>
    </source>
</evidence>
<evidence type="ECO:0000256" key="7">
    <source>
        <dbReference type="SAM" id="MobiDB-lite"/>
    </source>
</evidence>
<dbReference type="EC" id="2.1.1.348" evidence="1"/>
<organism evidence="8">
    <name type="scientific">Phaffia rhodozyma</name>
    <name type="common">Yeast</name>
    <name type="synonym">Xanthophyllomyces dendrorhous</name>
    <dbReference type="NCBI Taxonomy" id="264483"/>
    <lineage>
        <taxon>Eukaryota</taxon>
        <taxon>Fungi</taxon>
        <taxon>Dikarya</taxon>
        <taxon>Basidiomycota</taxon>
        <taxon>Agaricomycotina</taxon>
        <taxon>Tremellomycetes</taxon>
        <taxon>Cystofilobasidiales</taxon>
        <taxon>Mrakiaceae</taxon>
        <taxon>Phaffia</taxon>
    </lineage>
</organism>
<evidence type="ECO:0000256" key="4">
    <source>
        <dbReference type="ARBA" id="ARBA00022691"/>
    </source>
</evidence>
<dbReference type="AlphaFoldDB" id="A0A0F7SUX8"/>
<dbReference type="EMBL" id="LN483332">
    <property type="protein sequence ID" value="CED85311.1"/>
    <property type="molecule type" value="Genomic_DNA"/>
</dbReference>
<feature type="region of interest" description="Disordered" evidence="7">
    <location>
        <begin position="147"/>
        <end position="174"/>
    </location>
</feature>
<feature type="compositionally biased region" description="Basic and acidic residues" evidence="7">
    <location>
        <begin position="25"/>
        <end position="41"/>
    </location>
</feature>
<dbReference type="GO" id="GO:0036396">
    <property type="term" value="C:RNA N6-methyladenosine methyltransferase complex"/>
    <property type="evidence" value="ECO:0007669"/>
    <property type="project" value="TreeGrafter"/>
</dbReference>
<name>A0A0F7SUX8_PHARH</name>
<dbReference type="SUPFAM" id="SSF53335">
    <property type="entry name" value="S-adenosyl-L-methionine-dependent methyltransferases"/>
    <property type="match status" value="1"/>
</dbReference>
<evidence type="ECO:0000256" key="5">
    <source>
        <dbReference type="ARBA" id="ARBA00048957"/>
    </source>
</evidence>
<feature type="compositionally biased region" description="Basic and acidic residues" evidence="7">
    <location>
        <begin position="1"/>
        <end position="15"/>
    </location>
</feature>
<dbReference type="GO" id="GO:0032259">
    <property type="term" value="P:methylation"/>
    <property type="evidence" value="ECO:0007669"/>
    <property type="project" value="UniProtKB-KW"/>
</dbReference>
<dbReference type="PROSITE" id="PS51143">
    <property type="entry name" value="MT_A70"/>
    <property type="match status" value="1"/>
</dbReference>
<reference evidence="8" key="1">
    <citation type="submission" date="2014-08" db="EMBL/GenBank/DDBJ databases">
        <authorList>
            <person name="Sharma Rahul"/>
            <person name="Thines Marco"/>
        </authorList>
    </citation>
    <scope>NUCLEOTIDE SEQUENCE</scope>
</reference>
<proteinExistence type="inferred from homology"/>
<keyword evidence="3" id="KW-0808">Transferase</keyword>
<dbReference type="GO" id="GO:0001734">
    <property type="term" value="F:mRNA m(6)A methyltransferase activity"/>
    <property type="evidence" value="ECO:0007669"/>
    <property type="project" value="UniProtKB-EC"/>
</dbReference>
<dbReference type="InterPro" id="IPR007757">
    <property type="entry name" value="MT-A70-like"/>
</dbReference>
<sequence>MPSEKSRSEQSEDMSHQATKRKRSSNRDDQSDTEKPDKEAVWAKIESLMSKGTVRSRLMASTVKPRPFFPVCPRVTYQECLEDRQSKKGEKEKLSLRECSKIHLQPLIRGYGEPSYAASPSLGGPNTNRSQKDCRYLHFEIGPPPESLSPSSFRTTSVSSIKSRGPNRAATLHGPLKPAVPNLAKIVRGLDDDESVIRYPASWISCDVRKFDLEVLGKFDVIMADPPWDIHMSLPYGTMTDDEMRSMPIPHLQDNGLCFLWVTARAMELGRDLLTFWGYRRVDEIVWAKTNQIGRLIRTGRTGHWLNHTCEHLLIGIKSPADPSTPNIPNTTWPDWLQRGLDTDVLVSEVRETSRKPDEVYDLIERCCRGGRKLEIFGRKHNTRPGNQIGGDCVYEPALAERLKQRYPERKNLAV</sequence>
<feature type="compositionally biased region" description="Low complexity" evidence="7">
    <location>
        <begin position="148"/>
        <end position="163"/>
    </location>
</feature>
<evidence type="ECO:0000256" key="1">
    <source>
        <dbReference type="ARBA" id="ARBA00012160"/>
    </source>
</evidence>
<comment type="similarity">
    <text evidence="6">Belongs to the MT-A70-like family.</text>
</comment>